<accession>A0ABU1IQ57</accession>
<dbReference type="EMBL" id="JAVDQG010000006">
    <property type="protein sequence ID" value="MDR6226905.1"/>
    <property type="molecule type" value="Genomic_DNA"/>
</dbReference>
<comment type="caution">
    <text evidence="2">The sequence shown here is derived from an EMBL/GenBank/DDBJ whole genome shotgun (WGS) entry which is preliminary data.</text>
</comment>
<proteinExistence type="predicted"/>
<dbReference type="RefSeq" id="WP_309867431.1">
    <property type="nucleotide sequence ID" value="NZ_JAVDQG010000006.1"/>
</dbReference>
<dbReference type="Proteomes" id="UP001185012">
    <property type="component" value="Unassembled WGS sequence"/>
</dbReference>
<feature type="transmembrane region" description="Helical" evidence="1">
    <location>
        <begin position="56"/>
        <end position="82"/>
    </location>
</feature>
<dbReference type="Pfam" id="PF12730">
    <property type="entry name" value="ABC2_membrane_4"/>
    <property type="match status" value="1"/>
</dbReference>
<keyword evidence="1" id="KW-0812">Transmembrane</keyword>
<dbReference type="PANTHER" id="PTHR37305">
    <property type="entry name" value="INTEGRAL MEMBRANE PROTEIN-RELATED"/>
    <property type="match status" value="1"/>
</dbReference>
<name>A0ABU1IQ57_9BACL</name>
<reference evidence="2 3" key="1">
    <citation type="submission" date="2023-07" db="EMBL/GenBank/DDBJ databases">
        <title>Genomic Encyclopedia of Type Strains, Phase IV (KMG-IV): sequencing the most valuable type-strain genomes for metagenomic binning, comparative biology and taxonomic classification.</title>
        <authorList>
            <person name="Goeker M."/>
        </authorList>
    </citation>
    <scope>NUCLEOTIDE SEQUENCE [LARGE SCALE GENOMIC DNA]</scope>
    <source>
        <strain evidence="2 3">DSM 45903</strain>
    </source>
</reference>
<keyword evidence="3" id="KW-1185">Reference proteome</keyword>
<protein>
    <recommendedName>
        <fullName evidence="4">ABC transporter permease</fullName>
    </recommendedName>
</protein>
<feature type="transmembrane region" description="Helical" evidence="1">
    <location>
        <begin position="154"/>
        <end position="179"/>
    </location>
</feature>
<evidence type="ECO:0000313" key="2">
    <source>
        <dbReference type="EMBL" id="MDR6226905.1"/>
    </source>
</evidence>
<keyword evidence="1" id="KW-0472">Membrane</keyword>
<feature type="transmembrane region" description="Helical" evidence="1">
    <location>
        <begin position="20"/>
        <end position="36"/>
    </location>
</feature>
<organism evidence="2 3">
    <name type="scientific">Desmospora profundinema</name>
    <dbReference type="NCBI Taxonomy" id="1571184"/>
    <lineage>
        <taxon>Bacteria</taxon>
        <taxon>Bacillati</taxon>
        <taxon>Bacillota</taxon>
        <taxon>Bacilli</taxon>
        <taxon>Bacillales</taxon>
        <taxon>Thermoactinomycetaceae</taxon>
        <taxon>Desmospora</taxon>
    </lineage>
</organism>
<feature type="transmembrane region" description="Helical" evidence="1">
    <location>
        <begin position="186"/>
        <end position="203"/>
    </location>
</feature>
<evidence type="ECO:0008006" key="4">
    <source>
        <dbReference type="Google" id="ProtNLM"/>
    </source>
</evidence>
<sequence length="275" mass="30285">MMALIQSEWERQWLRKTTWIPFLLIPLLVVVSARYATGRNVVLPVTDPEYATAFNFPVLALVEMLIVVMNVLLLMWCVLSITQEWRNGQLRMILLRPVSFAHIIGAKWVVIMGTMALFLFAYGFTGALVGGVMFSVPEEPRLFYYENPVPVAGAIGYVCGYYVLAFLTLMAMGGIWMAIALHAKTLTGAMGAGVGFLLASFAYPEVLARFSIGLDPPINPVWDFLSLTQVQHMGIALLLGEPNSFNGIIIGVLTGVILFTAVGNGIAAARREHWD</sequence>
<feature type="transmembrane region" description="Helical" evidence="1">
    <location>
        <begin position="248"/>
        <end position="269"/>
    </location>
</feature>
<feature type="transmembrane region" description="Helical" evidence="1">
    <location>
        <begin position="103"/>
        <end position="134"/>
    </location>
</feature>
<gene>
    <name evidence="2" type="ORF">JOE21_002915</name>
</gene>
<dbReference type="PANTHER" id="PTHR37305:SF1">
    <property type="entry name" value="MEMBRANE PROTEIN"/>
    <property type="match status" value="1"/>
</dbReference>
<evidence type="ECO:0000256" key="1">
    <source>
        <dbReference type="SAM" id="Phobius"/>
    </source>
</evidence>
<evidence type="ECO:0000313" key="3">
    <source>
        <dbReference type="Proteomes" id="UP001185012"/>
    </source>
</evidence>
<keyword evidence="1" id="KW-1133">Transmembrane helix</keyword>